<dbReference type="SUPFAM" id="SSF52833">
    <property type="entry name" value="Thioredoxin-like"/>
    <property type="match status" value="1"/>
</dbReference>
<dbReference type="InterPro" id="IPR036249">
    <property type="entry name" value="Thioredoxin-like_sf"/>
</dbReference>
<dbReference type="Gene3D" id="3.40.30.10">
    <property type="entry name" value="Glutaredoxin"/>
    <property type="match status" value="1"/>
</dbReference>
<sequence>MKKLILGLTILFAVSLLTNTLSAQTKSESTKTEQAKPYHPEADAQRDIDQLVAKAKKEKKNIVIQAGGNWCVWCLRFNDFIHSNQNVSKVIDKNYLYYHLNYSPENENVAVFNKYAPNKGKEFGYPFFIVLNNKGEVLTVRESGNLELGKGYDEAKVLEFFNAWLPKK</sequence>
<dbReference type="Pfam" id="PF13899">
    <property type="entry name" value="Thioredoxin_7"/>
    <property type="match status" value="1"/>
</dbReference>
<protein>
    <recommendedName>
        <fullName evidence="4">Thioredoxin-like protein</fullName>
    </recommendedName>
</protein>
<feature type="signal peptide" evidence="1">
    <location>
        <begin position="1"/>
        <end position="23"/>
    </location>
</feature>
<dbReference type="Proteomes" id="UP001500101">
    <property type="component" value="Unassembled WGS sequence"/>
</dbReference>
<accession>A0ABP7YQE4</accession>
<evidence type="ECO:0000313" key="2">
    <source>
        <dbReference type="EMBL" id="GAA4139596.1"/>
    </source>
</evidence>
<gene>
    <name evidence="2" type="ORF">GCM10022216_17860</name>
</gene>
<feature type="chain" id="PRO_5045471273" description="Thioredoxin-like protein" evidence="1">
    <location>
        <begin position="24"/>
        <end position="168"/>
    </location>
</feature>
<dbReference type="EMBL" id="BAAAZI010000007">
    <property type="protein sequence ID" value="GAA4139596.1"/>
    <property type="molecule type" value="Genomic_DNA"/>
</dbReference>
<evidence type="ECO:0000256" key="1">
    <source>
        <dbReference type="SAM" id="SignalP"/>
    </source>
</evidence>
<organism evidence="2 3">
    <name type="scientific">Sphingobacterium kyonggiense</name>
    <dbReference type="NCBI Taxonomy" id="714075"/>
    <lineage>
        <taxon>Bacteria</taxon>
        <taxon>Pseudomonadati</taxon>
        <taxon>Bacteroidota</taxon>
        <taxon>Sphingobacteriia</taxon>
        <taxon>Sphingobacteriales</taxon>
        <taxon>Sphingobacteriaceae</taxon>
        <taxon>Sphingobacterium</taxon>
    </lineage>
</organism>
<name>A0ABP7YQE4_9SPHI</name>
<keyword evidence="3" id="KW-1185">Reference proteome</keyword>
<proteinExistence type="predicted"/>
<keyword evidence="1" id="KW-0732">Signal</keyword>
<comment type="caution">
    <text evidence="2">The sequence shown here is derived from an EMBL/GenBank/DDBJ whole genome shotgun (WGS) entry which is preliminary data.</text>
</comment>
<dbReference type="RefSeq" id="WP_344674355.1">
    <property type="nucleotide sequence ID" value="NZ_BAAAZI010000007.1"/>
</dbReference>
<evidence type="ECO:0000313" key="3">
    <source>
        <dbReference type="Proteomes" id="UP001500101"/>
    </source>
</evidence>
<evidence type="ECO:0008006" key="4">
    <source>
        <dbReference type="Google" id="ProtNLM"/>
    </source>
</evidence>
<reference evidence="3" key="1">
    <citation type="journal article" date="2019" name="Int. J. Syst. Evol. Microbiol.">
        <title>The Global Catalogue of Microorganisms (GCM) 10K type strain sequencing project: providing services to taxonomists for standard genome sequencing and annotation.</title>
        <authorList>
            <consortium name="The Broad Institute Genomics Platform"/>
            <consortium name="The Broad Institute Genome Sequencing Center for Infectious Disease"/>
            <person name="Wu L."/>
            <person name="Ma J."/>
        </authorList>
    </citation>
    <scope>NUCLEOTIDE SEQUENCE [LARGE SCALE GENOMIC DNA]</scope>
    <source>
        <strain evidence="3">JCM 16704</strain>
    </source>
</reference>